<dbReference type="KEGG" id="dwi:6640323"/>
<reference evidence="2 3" key="1">
    <citation type="journal article" date="2007" name="Nature">
        <title>Evolution of genes and genomes on the Drosophila phylogeny.</title>
        <authorList>
            <consortium name="Drosophila 12 Genomes Consortium"/>
            <person name="Clark A.G."/>
            <person name="Eisen M.B."/>
            <person name="Smith D.R."/>
            <person name="Bergman C.M."/>
            <person name="Oliver B."/>
            <person name="Markow T.A."/>
            <person name="Kaufman T.C."/>
            <person name="Kellis M."/>
            <person name="Gelbart W."/>
            <person name="Iyer V.N."/>
            <person name="Pollard D.A."/>
            <person name="Sackton T.B."/>
            <person name="Larracuente A.M."/>
            <person name="Singh N.D."/>
            <person name="Abad J.P."/>
            <person name="Abt D.N."/>
            <person name="Adryan B."/>
            <person name="Aguade M."/>
            <person name="Akashi H."/>
            <person name="Anderson W.W."/>
            <person name="Aquadro C.F."/>
            <person name="Ardell D.H."/>
            <person name="Arguello R."/>
            <person name="Artieri C.G."/>
            <person name="Barbash D.A."/>
            <person name="Barker D."/>
            <person name="Barsanti P."/>
            <person name="Batterham P."/>
            <person name="Batzoglou S."/>
            <person name="Begun D."/>
            <person name="Bhutkar A."/>
            <person name="Blanco E."/>
            <person name="Bosak S.A."/>
            <person name="Bradley R.K."/>
            <person name="Brand A.D."/>
            <person name="Brent M.R."/>
            <person name="Brooks A.N."/>
            <person name="Brown R.H."/>
            <person name="Butlin R.K."/>
            <person name="Caggese C."/>
            <person name="Calvi B.R."/>
            <person name="Bernardo de Carvalho A."/>
            <person name="Caspi A."/>
            <person name="Castrezana S."/>
            <person name="Celniker S.E."/>
            <person name="Chang J.L."/>
            <person name="Chapple C."/>
            <person name="Chatterji S."/>
            <person name="Chinwalla A."/>
            <person name="Civetta A."/>
            <person name="Clifton S.W."/>
            <person name="Comeron J.M."/>
            <person name="Costello J.C."/>
            <person name="Coyne J.A."/>
            <person name="Daub J."/>
            <person name="David R.G."/>
            <person name="Delcher A.L."/>
            <person name="Delehaunty K."/>
            <person name="Do C.B."/>
            <person name="Ebling H."/>
            <person name="Edwards K."/>
            <person name="Eickbush T."/>
            <person name="Evans J.D."/>
            <person name="Filipski A."/>
            <person name="Findeiss S."/>
            <person name="Freyhult E."/>
            <person name="Fulton L."/>
            <person name="Fulton R."/>
            <person name="Garcia A.C."/>
            <person name="Gardiner A."/>
            <person name="Garfield D.A."/>
            <person name="Garvin B.E."/>
            <person name="Gibson G."/>
            <person name="Gilbert D."/>
            <person name="Gnerre S."/>
            <person name="Godfrey J."/>
            <person name="Good R."/>
            <person name="Gotea V."/>
            <person name="Gravely B."/>
            <person name="Greenberg A.J."/>
            <person name="Griffiths-Jones S."/>
            <person name="Gross S."/>
            <person name="Guigo R."/>
            <person name="Gustafson E.A."/>
            <person name="Haerty W."/>
            <person name="Hahn M.W."/>
            <person name="Halligan D.L."/>
            <person name="Halpern A.L."/>
            <person name="Halter G.M."/>
            <person name="Han M.V."/>
            <person name="Heger A."/>
            <person name="Hillier L."/>
            <person name="Hinrichs A.S."/>
            <person name="Holmes I."/>
            <person name="Hoskins R.A."/>
            <person name="Hubisz M.J."/>
            <person name="Hultmark D."/>
            <person name="Huntley M.A."/>
            <person name="Jaffe D.B."/>
            <person name="Jagadeeshan S."/>
            <person name="Jeck W.R."/>
            <person name="Johnson J."/>
            <person name="Jones C.D."/>
            <person name="Jordan W.C."/>
            <person name="Karpen G.H."/>
            <person name="Kataoka E."/>
            <person name="Keightley P.D."/>
            <person name="Kheradpour P."/>
            <person name="Kirkness E.F."/>
            <person name="Koerich L.B."/>
            <person name="Kristiansen K."/>
            <person name="Kudrna D."/>
            <person name="Kulathinal R.J."/>
            <person name="Kumar S."/>
            <person name="Kwok R."/>
            <person name="Lander E."/>
            <person name="Langley C.H."/>
            <person name="Lapoint R."/>
            <person name="Lazzaro B.P."/>
            <person name="Lee S.J."/>
            <person name="Levesque L."/>
            <person name="Li R."/>
            <person name="Lin C.F."/>
            <person name="Lin M.F."/>
            <person name="Lindblad-Toh K."/>
            <person name="Llopart A."/>
            <person name="Long M."/>
            <person name="Low L."/>
            <person name="Lozovsky E."/>
            <person name="Lu J."/>
            <person name="Luo M."/>
            <person name="Machado C.A."/>
            <person name="Makalowski W."/>
            <person name="Marzo M."/>
            <person name="Matsuda M."/>
            <person name="Matzkin L."/>
            <person name="McAllister B."/>
            <person name="McBride C.S."/>
            <person name="McKernan B."/>
            <person name="McKernan K."/>
            <person name="Mendez-Lago M."/>
            <person name="Minx P."/>
            <person name="Mollenhauer M.U."/>
            <person name="Montooth K."/>
            <person name="Mount S.M."/>
            <person name="Mu X."/>
            <person name="Myers E."/>
            <person name="Negre B."/>
            <person name="Newfeld S."/>
            <person name="Nielsen R."/>
            <person name="Noor M.A."/>
            <person name="O'Grady P."/>
            <person name="Pachter L."/>
            <person name="Papaceit M."/>
            <person name="Parisi M.J."/>
            <person name="Parisi M."/>
            <person name="Parts L."/>
            <person name="Pedersen J.S."/>
            <person name="Pesole G."/>
            <person name="Phillippy A.M."/>
            <person name="Ponting C.P."/>
            <person name="Pop M."/>
            <person name="Porcelli D."/>
            <person name="Powell J.R."/>
            <person name="Prohaska S."/>
            <person name="Pruitt K."/>
            <person name="Puig M."/>
            <person name="Quesneville H."/>
            <person name="Ram K.R."/>
            <person name="Rand D."/>
            <person name="Rasmussen M.D."/>
            <person name="Reed L.K."/>
            <person name="Reenan R."/>
            <person name="Reily A."/>
            <person name="Remington K.A."/>
            <person name="Rieger T.T."/>
            <person name="Ritchie M.G."/>
            <person name="Robin C."/>
            <person name="Rogers Y.H."/>
            <person name="Rohde C."/>
            <person name="Rozas J."/>
            <person name="Rubenfield M.J."/>
            <person name="Ruiz A."/>
            <person name="Russo S."/>
            <person name="Salzberg S.L."/>
            <person name="Sanchez-Gracia A."/>
            <person name="Saranga D.J."/>
            <person name="Sato H."/>
            <person name="Schaeffer S.W."/>
            <person name="Schatz M.C."/>
            <person name="Schlenke T."/>
            <person name="Schwartz R."/>
            <person name="Segarra C."/>
            <person name="Singh R.S."/>
            <person name="Sirot L."/>
            <person name="Sirota M."/>
            <person name="Sisneros N.B."/>
            <person name="Smith C.D."/>
            <person name="Smith T.F."/>
            <person name="Spieth J."/>
            <person name="Stage D.E."/>
            <person name="Stark A."/>
            <person name="Stephan W."/>
            <person name="Strausberg R.L."/>
            <person name="Strempel S."/>
            <person name="Sturgill D."/>
            <person name="Sutton G."/>
            <person name="Sutton G.G."/>
            <person name="Tao W."/>
            <person name="Teichmann S."/>
            <person name="Tobari Y.N."/>
            <person name="Tomimura Y."/>
            <person name="Tsolas J.M."/>
            <person name="Valente V.L."/>
            <person name="Venter E."/>
            <person name="Venter J.C."/>
            <person name="Vicario S."/>
            <person name="Vieira F.G."/>
            <person name="Vilella A.J."/>
            <person name="Villasante A."/>
            <person name="Walenz B."/>
            <person name="Wang J."/>
            <person name="Wasserman M."/>
            <person name="Watts T."/>
            <person name="Wilson D."/>
            <person name="Wilson R.K."/>
            <person name="Wing R.A."/>
            <person name="Wolfner M.F."/>
            <person name="Wong A."/>
            <person name="Wong G.K."/>
            <person name="Wu C.I."/>
            <person name="Wu G."/>
            <person name="Yamamoto D."/>
            <person name="Yang H.P."/>
            <person name="Yang S.P."/>
            <person name="Yorke J.A."/>
            <person name="Yoshida K."/>
            <person name="Zdobnov E."/>
            <person name="Zhang P."/>
            <person name="Zhang Y."/>
            <person name="Zimin A.V."/>
            <person name="Baldwin J."/>
            <person name="Abdouelleil A."/>
            <person name="Abdulkadir J."/>
            <person name="Abebe A."/>
            <person name="Abera B."/>
            <person name="Abreu J."/>
            <person name="Acer S.C."/>
            <person name="Aftuck L."/>
            <person name="Alexander A."/>
            <person name="An P."/>
            <person name="Anderson E."/>
            <person name="Anderson S."/>
            <person name="Arachi H."/>
            <person name="Azer M."/>
            <person name="Bachantsang P."/>
            <person name="Barry A."/>
            <person name="Bayul T."/>
            <person name="Berlin A."/>
            <person name="Bessette D."/>
            <person name="Bloom T."/>
            <person name="Blye J."/>
            <person name="Boguslavskiy L."/>
            <person name="Bonnet C."/>
            <person name="Boukhgalter B."/>
            <person name="Bourzgui I."/>
            <person name="Brown A."/>
            <person name="Cahill P."/>
            <person name="Channer S."/>
            <person name="Cheshatsang Y."/>
            <person name="Chuda L."/>
            <person name="Citroen M."/>
            <person name="Collymore A."/>
            <person name="Cooke P."/>
            <person name="Costello M."/>
            <person name="D'Aco K."/>
            <person name="Daza R."/>
            <person name="De Haan G."/>
            <person name="DeGray S."/>
            <person name="DeMaso C."/>
            <person name="Dhargay N."/>
            <person name="Dooley K."/>
            <person name="Dooley E."/>
            <person name="Doricent M."/>
            <person name="Dorje P."/>
            <person name="Dorjee K."/>
            <person name="Dupes A."/>
            <person name="Elong R."/>
            <person name="Falk J."/>
            <person name="Farina A."/>
            <person name="Faro S."/>
            <person name="Ferguson D."/>
            <person name="Fisher S."/>
            <person name="Foley C.D."/>
            <person name="Franke A."/>
            <person name="Friedrich D."/>
            <person name="Gadbois L."/>
            <person name="Gearin G."/>
            <person name="Gearin C.R."/>
            <person name="Giannoukos G."/>
            <person name="Goode T."/>
            <person name="Graham J."/>
            <person name="Grandbois E."/>
            <person name="Grewal S."/>
            <person name="Gyaltsen K."/>
            <person name="Hafez N."/>
            <person name="Hagos B."/>
            <person name="Hall J."/>
            <person name="Henson C."/>
            <person name="Hollinger A."/>
            <person name="Honan T."/>
            <person name="Huard M.D."/>
            <person name="Hughes L."/>
            <person name="Hurhula B."/>
            <person name="Husby M.E."/>
            <person name="Kamat A."/>
            <person name="Kanga B."/>
            <person name="Kashin S."/>
            <person name="Khazanovich D."/>
            <person name="Kisner P."/>
            <person name="Lance K."/>
            <person name="Lara M."/>
            <person name="Lee W."/>
            <person name="Lennon N."/>
            <person name="Letendre F."/>
            <person name="LeVine R."/>
            <person name="Lipovsky A."/>
            <person name="Liu X."/>
            <person name="Liu J."/>
            <person name="Liu S."/>
            <person name="Lokyitsang T."/>
            <person name="Lokyitsang Y."/>
            <person name="Lubonja R."/>
            <person name="Lui A."/>
            <person name="MacDonald P."/>
            <person name="Magnisalis V."/>
            <person name="Maru K."/>
            <person name="Matthews C."/>
            <person name="McCusker W."/>
            <person name="McDonough S."/>
            <person name="Mehta T."/>
            <person name="Meldrim J."/>
            <person name="Meneus L."/>
            <person name="Mihai O."/>
            <person name="Mihalev A."/>
            <person name="Mihova T."/>
            <person name="Mittelman R."/>
            <person name="Mlenga V."/>
            <person name="Montmayeur A."/>
            <person name="Mulrain L."/>
            <person name="Navidi A."/>
            <person name="Naylor J."/>
            <person name="Negash T."/>
            <person name="Nguyen T."/>
            <person name="Nguyen N."/>
            <person name="Nicol R."/>
            <person name="Norbu C."/>
            <person name="Norbu N."/>
            <person name="Novod N."/>
            <person name="O'Neill B."/>
            <person name="Osman S."/>
            <person name="Markiewicz E."/>
            <person name="Oyono O.L."/>
            <person name="Patti C."/>
            <person name="Phunkhang P."/>
            <person name="Pierre F."/>
            <person name="Priest M."/>
            <person name="Raghuraman S."/>
            <person name="Rege F."/>
            <person name="Reyes R."/>
            <person name="Rise C."/>
            <person name="Rogov P."/>
            <person name="Ross K."/>
            <person name="Ryan E."/>
            <person name="Settipalli S."/>
            <person name="Shea T."/>
            <person name="Sherpa N."/>
            <person name="Shi L."/>
            <person name="Shih D."/>
            <person name="Sparrow T."/>
            <person name="Spaulding J."/>
            <person name="Stalker J."/>
            <person name="Stange-Thomann N."/>
            <person name="Stavropoulos S."/>
            <person name="Stone C."/>
            <person name="Strader C."/>
            <person name="Tesfaye S."/>
            <person name="Thomson T."/>
            <person name="Thoulutsang Y."/>
            <person name="Thoulutsang D."/>
            <person name="Topham K."/>
            <person name="Topping I."/>
            <person name="Tsamla T."/>
            <person name="Vassiliev H."/>
            <person name="Vo A."/>
            <person name="Wangchuk T."/>
            <person name="Wangdi T."/>
            <person name="Weiand M."/>
            <person name="Wilkinson J."/>
            <person name="Wilson A."/>
            <person name="Yadav S."/>
            <person name="Young G."/>
            <person name="Yu Q."/>
            <person name="Zembek L."/>
            <person name="Zhong D."/>
            <person name="Zimmer A."/>
            <person name="Zwirko Z."/>
            <person name="Jaffe D.B."/>
            <person name="Alvarez P."/>
            <person name="Brockman W."/>
            <person name="Butler J."/>
            <person name="Chin C."/>
            <person name="Gnerre S."/>
            <person name="Grabherr M."/>
            <person name="Kleber M."/>
            <person name="Mauceli E."/>
            <person name="MacCallum I."/>
        </authorList>
    </citation>
    <scope>NUCLEOTIDE SEQUENCE [LARGE SCALE GENOMIC DNA]</scope>
    <source>
        <strain evidence="3">Tucson 14030-0811.24</strain>
    </source>
</reference>
<dbReference type="OrthoDB" id="2148342at2759"/>
<dbReference type="GO" id="GO:0034237">
    <property type="term" value="F:protein kinase A regulatory subunit binding"/>
    <property type="evidence" value="ECO:0007669"/>
    <property type="project" value="TreeGrafter"/>
</dbReference>
<organism evidence="3">
    <name type="scientific">Drosophila willistoni</name>
    <name type="common">Fruit fly</name>
    <dbReference type="NCBI Taxonomy" id="7260"/>
    <lineage>
        <taxon>Eukaryota</taxon>
        <taxon>Metazoa</taxon>
        <taxon>Ecdysozoa</taxon>
        <taxon>Arthropoda</taxon>
        <taxon>Hexapoda</taxon>
        <taxon>Insecta</taxon>
        <taxon>Pterygota</taxon>
        <taxon>Neoptera</taxon>
        <taxon>Endopterygota</taxon>
        <taxon>Diptera</taxon>
        <taxon>Brachycera</taxon>
        <taxon>Muscomorpha</taxon>
        <taxon>Ephydroidea</taxon>
        <taxon>Drosophilidae</taxon>
        <taxon>Drosophila</taxon>
        <taxon>Sophophora</taxon>
    </lineage>
</organism>
<sequence length="303" mass="34433">MSFKANELINVDALLPTNPLNDDDSSEFDKCITVTVTEGKDDYNPLAICNMPLCDDADLECVAEMVDAVLCEAVLIIESDPRGLFCYKFPNPPKTDDDDEDDDSDILEVVVADLHDGASTMATATINLYSQTKSQTSVSVRHWMRIGEFAYNNVISEIRDFITKWQLSPDTKCVVLSNMRRHDVPVKGSIYFVDAHFSRPTPRCPNPLAVAKVRFIISVSKVMQKHYPVMITYRFEGFNTLYYAIGERATNSWTFQRFHIDTILHSKLHFYAEICECRHGTIENPKQNNRSNKQKSHGDNVMT</sequence>
<dbReference type="OMA" id="RGLFCYK"/>
<dbReference type="AlphaFoldDB" id="B4MQV9"/>
<dbReference type="Pfam" id="PF14469">
    <property type="entry name" value="AKAP28"/>
    <property type="match status" value="1"/>
</dbReference>
<feature type="region of interest" description="Disordered" evidence="1">
    <location>
        <begin position="282"/>
        <end position="303"/>
    </location>
</feature>
<dbReference type="PhylomeDB" id="B4MQV9"/>
<dbReference type="InterPro" id="IPR053084">
    <property type="entry name" value="AKAP"/>
</dbReference>
<evidence type="ECO:0000256" key="1">
    <source>
        <dbReference type="SAM" id="MobiDB-lite"/>
    </source>
</evidence>
<dbReference type="InterPro" id="IPR025663">
    <property type="entry name" value="AKAP_28"/>
</dbReference>
<gene>
    <name evidence="2" type="primary">Dwil\GK19410</name>
    <name evidence="2" type="ORF">Dwil_GK19410</name>
</gene>
<accession>B4MQV9</accession>
<protein>
    <submittedName>
        <fullName evidence="2">GK19410</fullName>
    </submittedName>
</protein>
<dbReference type="PANTHER" id="PTHR35075:SF1">
    <property type="entry name" value="A-KINASE ANCHOR PROTEIN 14"/>
    <property type="match status" value="1"/>
</dbReference>
<evidence type="ECO:0000313" key="3">
    <source>
        <dbReference type="Proteomes" id="UP000007798"/>
    </source>
</evidence>
<dbReference type="InParanoid" id="B4MQV9"/>
<dbReference type="eggNOG" id="ENOG502S0CR">
    <property type="taxonomic scope" value="Eukaryota"/>
</dbReference>
<dbReference type="Proteomes" id="UP000007798">
    <property type="component" value="Unassembled WGS sequence"/>
</dbReference>
<dbReference type="PANTHER" id="PTHR35075">
    <property type="entry name" value="A-KINASE ANCHOR PROTEIN 14"/>
    <property type="match status" value="1"/>
</dbReference>
<keyword evidence="3" id="KW-1185">Reference proteome</keyword>
<proteinExistence type="predicted"/>
<evidence type="ECO:0000313" key="2">
    <source>
        <dbReference type="EMBL" id="EDW74498.1"/>
    </source>
</evidence>
<name>B4MQV9_DROWI</name>
<dbReference type="EMBL" id="CH963849">
    <property type="protein sequence ID" value="EDW74498.1"/>
    <property type="molecule type" value="Genomic_DNA"/>
</dbReference>
<dbReference type="GO" id="GO:0005952">
    <property type="term" value="C:cAMP-dependent protein kinase complex"/>
    <property type="evidence" value="ECO:0007669"/>
    <property type="project" value="TreeGrafter"/>
</dbReference>
<dbReference type="HOGENOM" id="CLU_055705_0_0_1"/>